<dbReference type="AlphaFoldDB" id="A0A0W0DQE9"/>
<feature type="region of interest" description="Disordered" evidence="2">
    <location>
        <begin position="68"/>
        <end position="110"/>
    </location>
</feature>
<gene>
    <name evidence="3" type="ORF">AO440_004381</name>
</gene>
<feature type="compositionally biased region" description="Polar residues" evidence="2">
    <location>
        <begin position="1"/>
        <end position="10"/>
    </location>
</feature>
<feature type="region of interest" description="Disordered" evidence="2">
    <location>
        <begin position="1"/>
        <end position="41"/>
    </location>
</feature>
<dbReference type="VEuPathDB" id="FungiDB:CAGL0M12254g"/>
<feature type="region of interest" description="Disordered" evidence="2">
    <location>
        <begin position="359"/>
        <end position="378"/>
    </location>
</feature>
<dbReference type="EMBL" id="LLZZ01000161">
    <property type="protein sequence ID" value="KTA97408.1"/>
    <property type="molecule type" value="Genomic_DNA"/>
</dbReference>
<dbReference type="VEuPathDB" id="FungiDB:GVI51_M12221"/>
<evidence type="ECO:0000256" key="2">
    <source>
        <dbReference type="SAM" id="MobiDB-lite"/>
    </source>
</evidence>
<feature type="coiled-coil region" evidence="1">
    <location>
        <begin position="528"/>
        <end position="665"/>
    </location>
</feature>
<proteinExistence type="predicted"/>
<feature type="compositionally biased region" description="Polar residues" evidence="2">
    <location>
        <begin position="17"/>
        <end position="41"/>
    </location>
</feature>
<name>A0A0W0DQE9_CANGB</name>
<reference evidence="3 4" key="1">
    <citation type="submission" date="2015-10" db="EMBL/GenBank/DDBJ databases">
        <title>Draft genomes sequences of Candida glabrata isolates 1A, 1B, 2A, 2B, 3A and 3B.</title>
        <authorList>
            <person name="Haavelsrud O.E."/>
            <person name="Gaustad P."/>
        </authorList>
    </citation>
    <scope>NUCLEOTIDE SEQUENCE [LARGE SCALE GENOMIC DNA]</scope>
    <source>
        <strain evidence="3">910700640</strain>
    </source>
</reference>
<dbReference type="VEuPathDB" id="FungiDB:B1J91_M12254g"/>
<feature type="compositionally biased region" description="Low complexity" evidence="2">
    <location>
        <begin position="73"/>
        <end position="85"/>
    </location>
</feature>
<keyword evidence="1" id="KW-0175">Coiled coil</keyword>
<accession>A0A0W0DQE9</accession>
<protein>
    <submittedName>
        <fullName evidence="3">Spindle pole component SPC72</fullName>
    </submittedName>
</protein>
<sequence length="814" mass="94445">MYSGDQSAGSQFEDENSLSIRTNQSTPIKRADNTSNRTSLISDDYGLRKISSTSGVLDEKQKLHRRYTSRIRNINNSTKSTSSIDNYDDISDPSFGKKNTVQEDDNESELTYELPPLKTPLKINRHSVGSTFKNHRFSDGDWKSKLRPTSTTSFNDADALNDIFENEGVNNSRSPKNPEYYKVDFSSPQQNVAVDQLNKQIVSYRLKIKSLYEIIRQLSSNSENEDRKRNSYMESILSKLPQDDEVEELKRTNINLEHQLSKKNTLLHQLENSLHTVSDELEKTKNDHAETLEMTKEYLEHTEELTKQIDNILGLLLNELELNADEKTTLENARKIGTAFTIVKMKALESIIQQHILDKKSGSPIPKDSKDGNNELSKQEHANDSEYAIANSTAIQNHLEEDSYQKTKDEDEFDDNLLNSQMEEAIEELHREYDSFVKGIREKLEKSEKLEAILLDKLSLQKSNLVKLADSTANENNMSKDVIETSELGDQNNKTNMDFYKSYQYHIDNLTSHIERLKLNISERDEAVDYLKEEEEQLRIEIQKQKERFNRQMADKKELYMQKESNWKELIASYEDQLEEVNLSRKQLSKTVSDLKNEIQEIYQQSSENMKLLEQDVASLQEKCQSYNDEVFQLSKQNSALSAKLEAFTKNSENLKLMFQQLEKSAKNNQKSLNETKPFTDSLLDHLNQIFDILAKVLDDQSISQARRKLRSIIKISTIEDPKLFTHKLITLYEYIERAAESIVTNYIEVNSVLQSQPAQTKDQKQLLLRIEDVQRKWLSERERRKLESDIAQSKIKKLELENLQLREQLRKAP</sequence>
<evidence type="ECO:0000313" key="4">
    <source>
        <dbReference type="Proteomes" id="UP000054886"/>
    </source>
</evidence>
<dbReference type="VEuPathDB" id="FungiDB:GWK60_M12199"/>
<evidence type="ECO:0000313" key="3">
    <source>
        <dbReference type="EMBL" id="KTA97408.1"/>
    </source>
</evidence>
<evidence type="ECO:0000256" key="1">
    <source>
        <dbReference type="SAM" id="Coils"/>
    </source>
</evidence>
<dbReference type="Proteomes" id="UP000054886">
    <property type="component" value="Unassembled WGS sequence"/>
</dbReference>
<organism evidence="3 4">
    <name type="scientific">Candida glabrata</name>
    <name type="common">Yeast</name>
    <name type="synonym">Torulopsis glabrata</name>
    <dbReference type="NCBI Taxonomy" id="5478"/>
    <lineage>
        <taxon>Eukaryota</taxon>
        <taxon>Fungi</taxon>
        <taxon>Dikarya</taxon>
        <taxon>Ascomycota</taxon>
        <taxon>Saccharomycotina</taxon>
        <taxon>Saccharomycetes</taxon>
        <taxon>Saccharomycetales</taxon>
        <taxon>Saccharomycetaceae</taxon>
        <taxon>Nakaseomyces</taxon>
    </lineage>
</organism>
<comment type="caution">
    <text evidence="3">The sequence shown here is derived from an EMBL/GenBank/DDBJ whole genome shotgun (WGS) entry which is preliminary data.</text>
</comment>
<feature type="coiled-coil region" evidence="1">
    <location>
        <begin position="246"/>
        <end position="287"/>
    </location>
</feature>